<proteinExistence type="predicted"/>
<comment type="caution">
    <text evidence="1">The sequence shown here is derived from an EMBL/GenBank/DDBJ whole genome shotgun (WGS) entry which is preliminary data.</text>
</comment>
<sequence length="208" mass="22701">MPQPTQITVIRDGLFTPRRLTADINDTVPTAQRLVKEHFGRRPLTAVELVVTSPKKIPGLAATAQGSAAGVPKDVYAAKLLSFTAKPTDLYSVTVIAPKNTIRILINAKRLHRRPREIGATLVWAFVEVDQLCRKGSPERRIALTRHEMGTHVLRKGKARSLYRAEAEMEAEAAKVTGQIVGKVIRQNRQAEAAAAREEAATAQNAAA</sequence>
<name>A0ABR6EHJ4_9ACTN</name>
<evidence type="ECO:0000313" key="2">
    <source>
        <dbReference type="Proteomes" id="UP000766698"/>
    </source>
</evidence>
<dbReference type="RefSeq" id="WP_182856155.1">
    <property type="nucleotide sequence ID" value="NZ_WMLF01000197.1"/>
</dbReference>
<keyword evidence="2" id="KW-1185">Reference proteome</keyword>
<gene>
    <name evidence="1" type="ORF">GL263_14700</name>
</gene>
<accession>A0ABR6EHJ4</accession>
<reference evidence="2" key="1">
    <citation type="journal article" date="2020" name="Syst. Appl. Microbiol.">
        <title>Streptomyces alkaliterrae sp. nov., isolated from an alkaline soil, and emended descriptions of Streptomyces alkaliphilus, Streptomyces calidiresistens and Streptomyces durbertensis.</title>
        <authorList>
            <person name="Swiecimska M."/>
            <person name="Golinska P."/>
            <person name="Nouioui I."/>
            <person name="Wypij M."/>
            <person name="Rai M."/>
            <person name="Sangal V."/>
            <person name="Goodfellow M."/>
        </authorList>
    </citation>
    <scope>NUCLEOTIDE SEQUENCE [LARGE SCALE GENOMIC DNA]</scope>
    <source>
        <strain evidence="2">DSM 104538</strain>
    </source>
</reference>
<organism evidence="1 2">
    <name type="scientific">Streptomyces durbertensis</name>
    <dbReference type="NCBI Taxonomy" id="2448886"/>
    <lineage>
        <taxon>Bacteria</taxon>
        <taxon>Bacillati</taxon>
        <taxon>Actinomycetota</taxon>
        <taxon>Actinomycetes</taxon>
        <taxon>Kitasatosporales</taxon>
        <taxon>Streptomycetaceae</taxon>
        <taxon>Streptomyces</taxon>
    </lineage>
</organism>
<dbReference type="Proteomes" id="UP000766698">
    <property type="component" value="Unassembled WGS sequence"/>
</dbReference>
<dbReference type="EMBL" id="WMLF01000197">
    <property type="protein sequence ID" value="MBB1244806.1"/>
    <property type="molecule type" value="Genomic_DNA"/>
</dbReference>
<evidence type="ECO:0000313" key="1">
    <source>
        <dbReference type="EMBL" id="MBB1244806.1"/>
    </source>
</evidence>
<protein>
    <submittedName>
        <fullName evidence="1">Uncharacterized protein</fullName>
    </submittedName>
</protein>